<feature type="signal peptide" evidence="1">
    <location>
        <begin position="1"/>
        <end position="38"/>
    </location>
</feature>
<keyword evidence="3" id="KW-1185">Reference proteome</keyword>
<dbReference type="OrthoDB" id="7372889at2"/>
<proteinExistence type="predicted"/>
<sequence length="345" mass="36200">MRPVGGNRGFRPCKARRSSLLFAPVVATAFALTSPVWAAEGGSSLYPLGLAGPGAALMPPVEGVFFQNDLFYYDGSAGRGRQFTIGGNVVAKLDARVIVDFPTLVWVPSTSFLGGTLAVSASLPFGGPQIDAGARLTGPGGGVIERSASDTATRFGDPYLSSFVGWQTGNFHWQTGASLNVPVGDYHKGALANLAFNKWAGDFFAAATWLDPAIGLDVSGKVGFTVNGRNPSTDYNPGNDFHAEWAVEQHFSKAFSAGVVGYYYKQVSGDTGSGAVLGSFKGETVALGGTVGFNFELGKLPVASRLKVYRELDATRRLKGTAAFFTLSAPLYVSQSAAIPLTTKQ</sequence>
<reference evidence="2 3" key="1">
    <citation type="submission" date="2019-02" db="EMBL/GenBank/DDBJ databases">
        <title>Hansschlegelia quercus sp. nov., a novel methylotrophic bacterium from buds of oak (Quercus robur L.).</title>
        <authorList>
            <person name="Agafonova N.V."/>
            <person name="Kaparullina E.N."/>
            <person name="Grouzdev D.S."/>
            <person name="Doronina N.V."/>
        </authorList>
    </citation>
    <scope>NUCLEOTIDE SEQUENCE [LARGE SCALE GENOMIC DNA]</scope>
    <source>
        <strain evidence="2 3">Dub</strain>
    </source>
</reference>
<name>A0A4Q9GH79_9HYPH</name>
<dbReference type="Proteomes" id="UP000291613">
    <property type="component" value="Unassembled WGS sequence"/>
</dbReference>
<dbReference type="EMBL" id="SIUB01000004">
    <property type="protein sequence ID" value="TBN53493.1"/>
    <property type="molecule type" value="Genomic_DNA"/>
</dbReference>
<evidence type="ECO:0000256" key="1">
    <source>
        <dbReference type="SAM" id="SignalP"/>
    </source>
</evidence>
<evidence type="ECO:0000313" key="3">
    <source>
        <dbReference type="Proteomes" id="UP000291613"/>
    </source>
</evidence>
<organism evidence="2 3">
    <name type="scientific">Hansschlegelia quercus</name>
    <dbReference type="NCBI Taxonomy" id="2528245"/>
    <lineage>
        <taxon>Bacteria</taxon>
        <taxon>Pseudomonadati</taxon>
        <taxon>Pseudomonadota</taxon>
        <taxon>Alphaproteobacteria</taxon>
        <taxon>Hyphomicrobiales</taxon>
        <taxon>Methylopilaceae</taxon>
        <taxon>Hansschlegelia</taxon>
    </lineage>
</organism>
<comment type="caution">
    <text evidence="2">The sequence shown here is derived from an EMBL/GenBank/DDBJ whole genome shotgun (WGS) entry which is preliminary data.</text>
</comment>
<dbReference type="InterPro" id="IPR025737">
    <property type="entry name" value="FApF"/>
</dbReference>
<dbReference type="AlphaFoldDB" id="A0A4Q9GH79"/>
<accession>A0A4Q9GH79</accession>
<gene>
    <name evidence="2" type="ORF">EYR15_10830</name>
</gene>
<dbReference type="Pfam" id="PF13557">
    <property type="entry name" value="Phenol_MetA_deg"/>
    <property type="match status" value="1"/>
</dbReference>
<keyword evidence="1" id="KW-0732">Signal</keyword>
<feature type="chain" id="PRO_5020648569" evidence="1">
    <location>
        <begin position="39"/>
        <end position="345"/>
    </location>
</feature>
<protein>
    <submittedName>
        <fullName evidence="2">Transporter</fullName>
    </submittedName>
</protein>
<evidence type="ECO:0000313" key="2">
    <source>
        <dbReference type="EMBL" id="TBN53493.1"/>
    </source>
</evidence>